<evidence type="ECO:0000313" key="2">
    <source>
        <dbReference type="EMBL" id="TDQ82182.1"/>
    </source>
</evidence>
<dbReference type="AlphaFoldDB" id="A0A4R6WMH9"/>
<evidence type="ECO:0000313" key="3">
    <source>
        <dbReference type="Proteomes" id="UP000295783"/>
    </source>
</evidence>
<protein>
    <recommendedName>
        <fullName evidence="4">Tetratricopeptide repeat protein</fullName>
    </recommendedName>
</protein>
<name>A0A4R6WMH9_9PROT</name>
<dbReference type="Proteomes" id="UP000295783">
    <property type="component" value="Unassembled WGS sequence"/>
</dbReference>
<keyword evidence="3" id="KW-1185">Reference proteome</keyword>
<dbReference type="InterPro" id="IPR011990">
    <property type="entry name" value="TPR-like_helical_dom_sf"/>
</dbReference>
<dbReference type="RefSeq" id="WP_133613482.1">
    <property type="nucleotide sequence ID" value="NZ_SNYW01000008.1"/>
</dbReference>
<accession>A0A4R6WMH9</accession>
<evidence type="ECO:0000256" key="1">
    <source>
        <dbReference type="SAM" id="SignalP"/>
    </source>
</evidence>
<gene>
    <name evidence="2" type="ORF">A8950_2004</name>
</gene>
<sequence length="210" mass="22292">MRKNVLVPWPRCLLPAAAMLALLAQISAAEEPMKRHVAFGDCLGFDRAACDAVARDEPDNLTAFFLRGLAAELAGDGAAALADFDAVARREPRHFGAQLWRHIVAARLHRAEGDGFQDYLDQAALPPWPKALGELYLGLATPKDVLALAGKQPAAARAEALCAAHFHIGRQAELAGDSAAAMAAYRAALATGTTHVFEYRAAMLALDAAP</sequence>
<evidence type="ECO:0008006" key="4">
    <source>
        <dbReference type="Google" id="ProtNLM"/>
    </source>
</evidence>
<dbReference type="Gene3D" id="1.25.40.10">
    <property type="entry name" value="Tetratricopeptide repeat domain"/>
    <property type="match status" value="1"/>
</dbReference>
<feature type="chain" id="PRO_5020564126" description="Tetratricopeptide repeat protein" evidence="1">
    <location>
        <begin position="30"/>
        <end position="210"/>
    </location>
</feature>
<proteinExistence type="predicted"/>
<dbReference type="SUPFAM" id="SSF48452">
    <property type="entry name" value="TPR-like"/>
    <property type="match status" value="1"/>
</dbReference>
<feature type="signal peptide" evidence="1">
    <location>
        <begin position="1"/>
        <end position="29"/>
    </location>
</feature>
<dbReference type="EMBL" id="SNYW01000008">
    <property type="protein sequence ID" value="TDQ82182.1"/>
    <property type="molecule type" value="Genomic_DNA"/>
</dbReference>
<keyword evidence="1" id="KW-0732">Signal</keyword>
<comment type="caution">
    <text evidence="2">The sequence shown here is derived from an EMBL/GenBank/DDBJ whole genome shotgun (WGS) entry which is preliminary data.</text>
</comment>
<reference evidence="2 3" key="1">
    <citation type="submission" date="2019-03" db="EMBL/GenBank/DDBJ databases">
        <title>Genomic Encyclopedia of Type Strains, Phase III (KMG-III): the genomes of soil and plant-associated and newly described type strains.</title>
        <authorList>
            <person name="Whitman W."/>
        </authorList>
    </citation>
    <scope>NUCLEOTIDE SEQUENCE [LARGE SCALE GENOMIC DNA]</scope>
    <source>
        <strain evidence="2 3">CGMCC 1.7660</strain>
    </source>
</reference>
<organism evidence="2 3">
    <name type="scientific">Dongia mobilis</name>
    <dbReference type="NCBI Taxonomy" id="578943"/>
    <lineage>
        <taxon>Bacteria</taxon>
        <taxon>Pseudomonadati</taxon>
        <taxon>Pseudomonadota</taxon>
        <taxon>Alphaproteobacteria</taxon>
        <taxon>Rhodospirillales</taxon>
        <taxon>Dongiaceae</taxon>
        <taxon>Dongia</taxon>
    </lineage>
</organism>